<organism evidence="2 3">
    <name type="scientific">Colletotrichum tanaceti</name>
    <dbReference type="NCBI Taxonomy" id="1306861"/>
    <lineage>
        <taxon>Eukaryota</taxon>
        <taxon>Fungi</taxon>
        <taxon>Dikarya</taxon>
        <taxon>Ascomycota</taxon>
        <taxon>Pezizomycotina</taxon>
        <taxon>Sordariomycetes</taxon>
        <taxon>Hypocreomycetidae</taxon>
        <taxon>Glomerellales</taxon>
        <taxon>Glomerellaceae</taxon>
        <taxon>Colletotrichum</taxon>
        <taxon>Colletotrichum destructivum species complex</taxon>
    </lineage>
</organism>
<evidence type="ECO:0000313" key="3">
    <source>
        <dbReference type="Proteomes" id="UP000310108"/>
    </source>
</evidence>
<proteinExistence type="predicted"/>
<name>A0A4U6XJS6_9PEZI</name>
<dbReference type="AlphaFoldDB" id="A0A4U6XJS6"/>
<reference evidence="2 3" key="1">
    <citation type="journal article" date="2019" name="PLoS ONE">
        <title>Comparative genome analysis indicates high evolutionary potential of pathogenicity genes in Colletotrichum tanaceti.</title>
        <authorList>
            <person name="Lelwala R.V."/>
            <person name="Korhonen P.K."/>
            <person name="Young N.D."/>
            <person name="Scott J.B."/>
            <person name="Ades P.A."/>
            <person name="Gasser R.B."/>
            <person name="Taylor P.W.J."/>
        </authorList>
    </citation>
    <scope>NUCLEOTIDE SEQUENCE [LARGE SCALE GENOMIC DNA]</scope>
    <source>
        <strain evidence="2">BRIP57314</strain>
    </source>
</reference>
<comment type="caution">
    <text evidence="2">The sequence shown here is derived from an EMBL/GenBank/DDBJ whole genome shotgun (WGS) entry which is preliminary data.</text>
</comment>
<feature type="compositionally biased region" description="Acidic residues" evidence="1">
    <location>
        <begin position="138"/>
        <end position="177"/>
    </location>
</feature>
<feature type="region of interest" description="Disordered" evidence="1">
    <location>
        <begin position="137"/>
        <end position="186"/>
    </location>
</feature>
<sequence>MTLDLAAWNDQEASGPVPLHGERYPLEILVRRLAWYVGINVRKDVSYVIFRHRKLERLASRLFGPETKTHTVTSSDWHYWKRYQRSWGFKSTERMVSPRIIEEVQVSVQEGGGSETRFRLKTPSAGAVRHALAPVAVEDSDDDAEDPGDVVEDPGDVVEGPDYDTDDWEDDTDDGEGFSDFSTADG</sequence>
<accession>A0A4U6XJS6</accession>
<evidence type="ECO:0000256" key="1">
    <source>
        <dbReference type="SAM" id="MobiDB-lite"/>
    </source>
</evidence>
<evidence type="ECO:0000313" key="2">
    <source>
        <dbReference type="EMBL" id="TKW55984.1"/>
    </source>
</evidence>
<gene>
    <name evidence="2" type="ORF">CTA1_11391</name>
</gene>
<dbReference type="Proteomes" id="UP000310108">
    <property type="component" value="Unassembled WGS sequence"/>
</dbReference>
<keyword evidence="3" id="KW-1185">Reference proteome</keyword>
<protein>
    <submittedName>
        <fullName evidence="2">Uncharacterized protein</fullName>
    </submittedName>
</protein>
<dbReference type="EMBL" id="PJEX01000080">
    <property type="protein sequence ID" value="TKW55984.1"/>
    <property type="molecule type" value="Genomic_DNA"/>
</dbReference>